<sequence length="519" mass="57530">MLGRRRTFQAVKLQPVTGANAPSGVTVCYKERRRLLQSSVDVYYKGSTAVSATIVLSAVAVVRFAHRREPPHYVLDGGGLHRSSVLDGDGGIQRSSTLLRWRRPPRRSMLGGDDDLPPGPLLRRAATATSRAAPFSAASTAAPCSAATAASSAPPSSQRWSPAAPCSAATTTLPAASCSDGAGASSAPLSCRAPLLKCLHLIDCHDITNEAFAEAITKFPLLEELELCKCYSIYDARVFEVVATACPRLKHFKHVEDEGYAQCHRDVYRADSNSGAMAIARMQELRSLELFRCSLDGQGLTTILDNCLHLESLDIRRCWNITVLDSNLRSKCARVKTKKLYPYAFTDDWEHFQSGGHDDFTNDSEYFEPGSPISYCSSWSMDFSHDEDDNDERDCQPRKEFHIWPRSRKKATATVAAEEESPNKWADMPLDWILAVFDKLDHIDILMGADQVCRSWRRAARDEPKLWRRIVMRGSADLSFRLNRQGMACAAVRRSAGQCEAFNGEYAGDDGFLLYLSEQ</sequence>
<proteinExistence type="predicted"/>
<name>A0AAD8QUS9_LOLMU</name>
<dbReference type="AlphaFoldDB" id="A0AAD8QUS9"/>
<dbReference type="PROSITE" id="PS50181">
    <property type="entry name" value="FBOX"/>
    <property type="match status" value="1"/>
</dbReference>
<dbReference type="FunFam" id="1.20.1280.50:FF:000109">
    <property type="entry name" value="F-box protein family-like"/>
    <property type="match status" value="1"/>
</dbReference>
<evidence type="ECO:0000259" key="2">
    <source>
        <dbReference type="PROSITE" id="PS50181"/>
    </source>
</evidence>
<accession>A0AAD8QUS9</accession>
<dbReference type="EMBL" id="JAUUTY010000007">
    <property type="protein sequence ID" value="KAK1609301.1"/>
    <property type="molecule type" value="Genomic_DNA"/>
</dbReference>
<dbReference type="InterPro" id="IPR001810">
    <property type="entry name" value="F-box_dom"/>
</dbReference>
<comment type="caution">
    <text evidence="3">The sequence shown here is derived from an EMBL/GenBank/DDBJ whole genome shotgun (WGS) entry which is preliminary data.</text>
</comment>
<dbReference type="InterPro" id="IPR032675">
    <property type="entry name" value="LRR_dom_sf"/>
</dbReference>
<dbReference type="Pfam" id="PF12937">
    <property type="entry name" value="F-box-like"/>
    <property type="match status" value="1"/>
</dbReference>
<dbReference type="PANTHER" id="PTHR38926:SF49">
    <property type="entry name" value="F-BOX DOMAIN-CONTAINING PROTEIN"/>
    <property type="match status" value="1"/>
</dbReference>
<dbReference type="SUPFAM" id="SSF81383">
    <property type="entry name" value="F-box domain"/>
    <property type="match status" value="1"/>
</dbReference>
<dbReference type="Gene3D" id="3.80.10.10">
    <property type="entry name" value="Ribonuclease Inhibitor"/>
    <property type="match status" value="1"/>
</dbReference>
<dbReference type="Proteomes" id="UP001231189">
    <property type="component" value="Unassembled WGS sequence"/>
</dbReference>
<dbReference type="SUPFAM" id="SSF52047">
    <property type="entry name" value="RNI-like"/>
    <property type="match status" value="1"/>
</dbReference>
<evidence type="ECO:0000313" key="4">
    <source>
        <dbReference type="Proteomes" id="UP001231189"/>
    </source>
</evidence>
<feature type="region of interest" description="Disordered" evidence="1">
    <location>
        <begin position="96"/>
        <end position="121"/>
    </location>
</feature>
<dbReference type="PANTHER" id="PTHR38926">
    <property type="entry name" value="F-BOX DOMAIN CONTAINING PROTEIN, EXPRESSED"/>
    <property type="match status" value="1"/>
</dbReference>
<dbReference type="Gene3D" id="1.20.1280.50">
    <property type="match status" value="1"/>
</dbReference>
<feature type="domain" description="F-box" evidence="2">
    <location>
        <begin position="422"/>
        <end position="470"/>
    </location>
</feature>
<dbReference type="InterPro" id="IPR036047">
    <property type="entry name" value="F-box-like_dom_sf"/>
</dbReference>
<organism evidence="3 4">
    <name type="scientific">Lolium multiflorum</name>
    <name type="common">Italian ryegrass</name>
    <name type="synonym">Lolium perenne subsp. multiflorum</name>
    <dbReference type="NCBI Taxonomy" id="4521"/>
    <lineage>
        <taxon>Eukaryota</taxon>
        <taxon>Viridiplantae</taxon>
        <taxon>Streptophyta</taxon>
        <taxon>Embryophyta</taxon>
        <taxon>Tracheophyta</taxon>
        <taxon>Spermatophyta</taxon>
        <taxon>Magnoliopsida</taxon>
        <taxon>Liliopsida</taxon>
        <taxon>Poales</taxon>
        <taxon>Poaceae</taxon>
        <taxon>BOP clade</taxon>
        <taxon>Pooideae</taxon>
        <taxon>Poodae</taxon>
        <taxon>Poeae</taxon>
        <taxon>Poeae Chloroplast Group 2 (Poeae type)</taxon>
        <taxon>Loliodinae</taxon>
        <taxon>Loliinae</taxon>
        <taxon>Lolium</taxon>
    </lineage>
</organism>
<protein>
    <recommendedName>
        <fullName evidence="2">F-box domain-containing protein</fullName>
    </recommendedName>
</protein>
<gene>
    <name evidence="3" type="ORF">QYE76_032974</name>
</gene>
<evidence type="ECO:0000313" key="3">
    <source>
        <dbReference type="EMBL" id="KAK1609301.1"/>
    </source>
</evidence>
<reference evidence="3" key="1">
    <citation type="submission" date="2023-07" db="EMBL/GenBank/DDBJ databases">
        <title>A chromosome-level genome assembly of Lolium multiflorum.</title>
        <authorList>
            <person name="Chen Y."/>
            <person name="Copetti D."/>
            <person name="Kolliker R."/>
            <person name="Studer B."/>
        </authorList>
    </citation>
    <scope>NUCLEOTIDE SEQUENCE</scope>
    <source>
        <strain evidence="3">02402/16</strain>
        <tissue evidence="3">Leaf</tissue>
    </source>
</reference>
<evidence type="ECO:0000256" key="1">
    <source>
        <dbReference type="SAM" id="MobiDB-lite"/>
    </source>
</evidence>
<keyword evidence="4" id="KW-1185">Reference proteome</keyword>